<proteinExistence type="predicted"/>
<evidence type="ECO:0000313" key="2">
    <source>
        <dbReference type="EMBL" id="EUB55733.1"/>
    </source>
</evidence>
<dbReference type="GeneID" id="36345106"/>
<accession>W6U3Q4</accession>
<keyword evidence="3" id="KW-1185">Reference proteome</keyword>
<gene>
    <name evidence="2" type="ORF">EGR_09391</name>
</gene>
<name>W6U3Q4_ECHGR</name>
<dbReference type="KEGG" id="egl:EGR_09391"/>
<dbReference type="Proteomes" id="UP000019149">
    <property type="component" value="Unassembled WGS sequence"/>
</dbReference>
<keyword evidence="1" id="KW-0472">Membrane</keyword>
<feature type="transmembrane region" description="Helical" evidence="1">
    <location>
        <begin position="113"/>
        <end position="134"/>
    </location>
</feature>
<feature type="transmembrane region" description="Helical" evidence="1">
    <location>
        <begin position="68"/>
        <end position="88"/>
    </location>
</feature>
<dbReference type="OMA" id="QVICKRI"/>
<protein>
    <submittedName>
        <fullName evidence="2">Uncharacterized protein</fullName>
    </submittedName>
</protein>
<dbReference type="RefSeq" id="XP_024346929.1">
    <property type="nucleotide sequence ID" value="XM_024498640.1"/>
</dbReference>
<keyword evidence="1" id="KW-1133">Transmembrane helix</keyword>
<evidence type="ECO:0000313" key="3">
    <source>
        <dbReference type="Proteomes" id="UP000019149"/>
    </source>
</evidence>
<keyword evidence="1" id="KW-0812">Transmembrane</keyword>
<comment type="caution">
    <text evidence="2">The sequence shown here is derived from an EMBL/GenBank/DDBJ whole genome shotgun (WGS) entry which is preliminary data.</text>
</comment>
<dbReference type="OrthoDB" id="6255857at2759"/>
<dbReference type="AlphaFoldDB" id="W6U3Q4"/>
<dbReference type="EMBL" id="APAU02000146">
    <property type="protein sequence ID" value="EUB55733.1"/>
    <property type="molecule type" value="Genomic_DNA"/>
</dbReference>
<evidence type="ECO:0000256" key="1">
    <source>
        <dbReference type="SAM" id="Phobius"/>
    </source>
</evidence>
<reference evidence="2 3" key="1">
    <citation type="journal article" date="2013" name="Nat. Genet.">
        <title>The genome of the hydatid tapeworm Echinococcus granulosus.</title>
        <authorList>
            <person name="Zheng H."/>
            <person name="Zhang W."/>
            <person name="Zhang L."/>
            <person name="Zhang Z."/>
            <person name="Li J."/>
            <person name="Lu G."/>
            <person name="Zhu Y."/>
            <person name="Wang Y."/>
            <person name="Huang Y."/>
            <person name="Liu J."/>
            <person name="Kang H."/>
            <person name="Chen J."/>
            <person name="Wang L."/>
            <person name="Chen A."/>
            <person name="Yu S."/>
            <person name="Gao Z."/>
            <person name="Jin L."/>
            <person name="Gu W."/>
            <person name="Wang Z."/>
            <person name="Zhao L."/>
            <person name="Shi B."/>
            <person name="Wen H."/>
            <person name="Lin R."/>
            <person name="Jones M.K."/>
            <person name="Brejova B."/>
            <person name="Vinar T."/>
            <person name="Zhao G."/>
            <person name="McManus D.P."/>
            <person name="Chen Z."/>
            <person name="Zhou Y."/>
            <person name="Wang S."/>
        </authorList>
    </citation>
    <scope>NUCLEOTIDE SEQUENCE [LARGE SCALE GENOMIC DNA]</scope>
</reference>
<sequence>MKRLATLQHKEKAFTYAGGSIVRLSLSQMCAWPFKWSGDQTQRDHNLTIDCTACADSFERMEELYENLLALTISFVCLLSLHCMTVTLSKCLPWLERVSLAAYLRTKDGSLNWGVIGVAFGCSLAALLMTRFIVRMTDQVICKRIKRSQKAKKRNQTCGSR</sequence>
<dbReference type="CTD" id="36345106"/>
<organism evidence="2 3">
    <name type="scientific">Echinococcus granulosus</name>
    <name type="common">Hydatid tapeworm</name>
    <dbReference type="NCBI Taxonomy" id="6210"/>
    <lineage>
        <taxon>Eukaryota</taxon>
        <taxon>Metazoa</taxon>
        <taxon>Spiralia</taxon>
        <taxon>Lophotrochozoa</taxon>
        <taxon>Platyhelminthes</taxon>
        <taxon>Cestoda</taxon>
        <taxon>Eucestoda</taxon>
        <taxon>Cyclophyllidea</taxon>
        <taxon>Taeniidae</taxon>
        <taxon>Echinococcus</taxon>
        <taxon>Echinococcus granulosus group</taxon>
    </lineage>
</organism>